<evidence type="ECO:0000256" key="2">
    <source>
        <dbReference type="PROSITE-ProRule" id="PRU01282"/>
    </source>
</evidence>
<protein>
    <submittedName>
        <fullName evidence="3">ArsC family transcriptional regulator</fullName>
    </submittedName>
</protein>
<dbReference type="PANTHER" id="PTHR30041">
    <property type="entry name" value="ARSENATE REDUCTASE"/>
    <property type="match status" value="1"/>
</dbReference>
<dbReference type="NCBIfam" id="TIGR01617">
    <property type="entry name" value="arsC_related"/>
    <property type="match status" value="1"/>
</dbReference>
<dbReference type="Proteomes" id="UP000217265">
    <property type="component" value="Chromosome"/>
</dbReference>
<dbReference type="SUPFAM" id="SSF52833">
    <property type="entry name" value="Thioredoxin-like"/>
    <property type="match status" value="1"/>
</dbReference>
<evidence type="ECO:0000256" key="1">
    <source>
        <dbReference type="ARBA" id="ARBA00007198"/>
    </source>
</evidence>
<dbReference type="InterPro" id="IPR036249">
    <property type="entry name" value="Thioredoxin-like_sf"/>
</dbReference>
<dbReference type="Gene3D" id="3.40.30.10">
    <property type="entry name" value="Glutaredoxin"/>
    <property type="match status" value="1"/>
</dbReference>
<dbReference type="Pfam" id="PF03960">
    <property type="entry name" value="ArsC"/>
    <property type="match status" value="1"/>
</dbReference>
<dbReference type="PROSITE" id="PS51353">
    <property type="entry name" value="ARSC"/>
    <property type="match status" value="1"/>
</dbReference>
<dbReference type="PROSITE" id="PS51354">
    <property type="entry name" value="GLUTAREDOXIN_2"/>
    <property type="match status" value="1"/>
</dbReference>
<dbReference type="PANTHER" id="PTHR30041:SF8">
    <property type="entry name" value="PROTEIN YFFB"/>
    <property type="match status" value="1"/>
</dbReference>
<dbReference type="InterPro" id="IPR006660">
    <property type="entry name" value="Arsenate_reductase-like"/>
</dbReference>
<organism evidence="3 4">
    <name type="scientific">Nibricoccus aquaticus</name>
    <dbReference type="NCBI Taxonomy" id="2576891"/>
    <lineage>
        <taxon>Bacteria</taxon>
        <taxon>Pseudomonadati</taxon>
        <taxon>Verrucomicrobiota</taxon>
        <taxon>Opitutia</taxon>
        <taxon>Opitutales</taxon>
        <taxon>Opitutaceae</taxon>
        <taxon>Nibricoccus</taxon>
    </lineage>
</organism>
<evidence type="ECO:0000313" key="4">
    <source>
        <dbReference type="Proteomes" id="UP000217265"/>
    </source>
</evidence>
<accession>A0A290QBP1</accession>
<proteinExistence type="inferred from homology"/>
<dbReference type="InterPro" id="IPR006504">
    <property type="entry name" value="Tscrpt_reg_Spx/MgsR"/>
</dbReference>
<gene>
    <name evidence="3" type="ORF">CMV30_12095</name>
</gene>
<dbReference type="KEGG" id="vbh:CMV30_12095"/>
<comment type="similarity">
    <text evidence="1 2">Belongs to the ArsC family.</text>
</comment>
<reference evidence="3 4" key="1">
    <citation type="submission" date="2017-09" db="EMBL/GenBank/DDBJ databases">
        <title>Complete genome sequence of Verrucomicrobial strain HZ-65, isolated from freshwater.</title>
        <authorList>
            <person name="Choi A."/>
        </authorList>
    </citation>
    <scope>NUCLEOTIDE SEQUENCE [LARGE SCALE GENOMIC DNA]</scope>
    <source>
        <strain evidence="3 4">HZ-65</strain>
    </source>
</reference>
<dbReference type="OrthoDB" id="9794155at2"/>
<name>A0A290QBP1_9BACT</name>
<dbReference type="AlphaFoldDB" id="A0A290QBP1"/>
<dbReference type="RefSeq" id="WP_096057742.1">
    <property type="nucleotide sequence ID" value="NZ_CP023344.1"/>
</dbReference>
<dbReference type="EMBL" id="CP023344">
    <property type="protein sequence ID" value="ATC66115.1"/>
    <property type="molecule type" value="Genomic_DNA"/>
</dbReference>
<evidence type="ECO:0000313" key="3">
    <source>
        <dbReference type="EMBL" id="ATC66115.1"/>
    </source>
</evidence>
<keyword evidence="4" id="KW-1185">Reference proteome</keyword>
<sequence>MITVYTYAGCDSCRKAVKWLKAEGVAFEEKPIRETPPTVGELRAMLKQLGGSGELRRLFNTAGQDYRALGLKDTLPAMSEAEALGLLAKNGNLVKRPFLLGKSVGLVGFDAGVWAGKIKNEE</sequence>